<sequence length="806" mass="88838">MDDLSLAPGDVLVSNGTGVPIIGLHRVLEVIPAIDRVTLIPIPSPRNETHAKQINYYAKGFYSRRLSELLHWLETRTIQKTTLTLPNHWFYSDEDLRKLAPPKNSPTVPVADQHLSPLEIKRNFKLKLIEPLISITTKSPDAATKPPDLTCLDKLVRERAREAGVSATQVFDALHRYYAFGCIRNALLPNNTGRSGAPGKTRLAKNGVKLGRKNAAVKAGNLELAGLALTEKDIENIQDGYRAFVLPGTKMREAYYAMCATYYSNGYVKKHGYWTTELLEAHRRPTEGEFAYRGPGGKDEHAAARRMMGEGHWAKNFRPLAGTARDGITMIGQVGSLDASPIDVNQVACGNPLQPIGVGRGLFVRDAWLGLYVGLHVGIDSLGTEDAKLAILRAATDKSAMLAKYNLDLPSEDFPSLFFSRYLADNGELRSRDGMESIVDELSSRIEFVSSGRADRNSSSESGHHSRHANFDHQLSGTTKGRQATRGEPLAITKALLTRYAYMRLLLLWIHWANTKQELPLHMIPTEMRREFSAKGRTPNRSRIEVYRWAQANGYVSAKPIDPMYLRAHLLPKFTASVQRGGLVLHRPKMGNGVELLHGAKFSNAYLAQAGIIQAATRGKNHIVVSADPDDLSQVYLIDQRGIHAIPNIRDDILFIHEGGIPDLCALNDAQKLDQVVGATRRDQDGVDQQSFRNEEEAYAKERQSAARAALAGQKAPSRKKAGVRAAQAAERRAELNNEIGRARGQDTPAQPKSGDSPAPRPQLAPPPPPPPKPVPAAHQAPAGSMTLLDIRKAQLARFNNERKFS</sequence>
<name>A0ABX0MPQ4_9BURK</name>
<feature type="compositionally biased region" description="Basic and acidic residues" evidence="1">
    <location>
        <begin position="730"/>
        <end position="745"/>
    </location>
</feature>
<accession>A0ABX0MPQ4</accession>
<gene>
    <name evidence="2" type="ORF">F1735_08580</name>
</gene>
<evidence type="ECO:0000313" key="2">
    <source>
        <dbReference type="EMBL" id="NHZ62361.1"/>
    </source>
</evidence>
<comment type="caution">
    <text evidence="2">The sequence shown here is derived from an EMBL/GenBank/DDBJ whole genome shotgun (WGS) entry which is preliminary data.</text>
</comment>
<dbReference type="Proteomes" id="UP000610594">
    <property type="component" value="Unassembled WGS sequence"/>
</dbReference>
<keyword evidence="3" id="KW-1185">Reference proteome</keyword>
<dbReference type="RefSeq" id="WP_167236545.1">
    <property type="nucleotide sequence ID" value="NZ_WHJF01000016.1"/>
</dbReference>
<feature type="compositionally biased region" description="Polar residues" evidence="1">
    <location>
        <begin position="473"/>
        <end position="482"/>
    </location>
</feature>
<feature type="region of interest" description="Disordered" evidence="1">
    <location>
        <begin position="709"/>
        <end position="789"/>
    </location>
</feature>
<protein>
    <recommendedName>
        <fullName evidence="4">Integrase catalytic domain-containing protein</fullName>
    </recommendedName>
</protein>
<feature type="region of interest" description="Disordered" evidence="1">
    <location>
        <begin position="450"/>
        <end position="485"/>
    </location>
</feature>
<dbReference type="EMBL" id="WHJF01000016">
    <property type="protein sequence ID" value="NHZ62361.1"/>
    <property type="molecule type" value="Genomic_DNA"/>
</dbReference>
<evidence type="ECO:0008006" key="4">
    <source>
        <dbReference type="Google" id="ProtNLM"/>
    </source>
</evidence>
<evidence type="ECO:0000256" key="1">
    <source>
        <dbReference type="SAM" id="MobiDB-lite"/>
    </source>
</evidence>
<evidence type="ECO:0000313" key="3">
    <source>
        <dbReference type="Proteomes" id="UP000610594"/>
    </source>
</evidence>
<feature type="compositionally biased region" description="Pro residues" evidence="1">
    <location>
        <begin position="759"/>
        <end position="775"/>
    </location>
</feature>
<feature type="compositionally biased region" description="Basic and acidic residues" evidence="1">
    <location>
        <begin position="453"/>
        <end position="464"/>
    </location>
</feature>
<organism evidence="2 3">
    <name type="scientific">Massilia genomosp. 1</name>
    <dbReference type="NCBI Taxonomy" id="2609280"/>
    <lineage>
        <taxon>Bacteria</taxon>
        <taxon>Pseudomonadati</taxon>
        <taxon>Pseudomonadota</taxon>
        <taxon>Betaproteobacteria</taxon>
        <taxon>Burkholderiales</taxon>
        <taxon>Oxalobacteraceae</taxon>
        <taxon>Telluria group</taxon>
        <taxon>Massilia</taxon>
    </lineage>
</organism>
<proteinExistence type="predicted"/>
<reference evidence="2 3" key="1">
    <citation type="submission" date="2019-10" db="EMBL/GenBank/DDBJ databases">
        <title>Taxonomy of Antarctic Massilia spp.: description of Massilia rubra sp. nov., Massilia aquatica sp. nov., Massilia mucilaginosa sp. nov., Massilia frigida sp. nov. isolated from streams, lakes and regoliths.</title>
        <authorList>
            <person name="Holochova P."/>
            <person name="Sedlacek I."/>
            <person name="Kralova S."/>
            <person name="Maslanova I."/>
            <person name="Busse H.-J."/>
            <person name="Stankova E."/>
            <person name="Vrbovska V."/>
            <person name="Kovarovic V."/>
            <person name="Bartak M."/>
            <person name="Svec P."/>
            <person name="Pantucek R."/>
        </authorList>
    </citation>
    <scope>NUCLEOTIDE SEQUENCE [LARGE SCALE GENOMIC DNA]</scope>
    <source>
        <strain evidence="2 3">CCM 8694</strain>
    </source>
</reference>